<evidence type="ECO:0000313" key="2">
    <source>
        <dbReference type="EMBL" id="THH30278.1"/>
    </source>
</evidence>
<proteinExistence type="predicted"/>
<keyword evidence="3" id="KW-1185">Reference proteome</keyword>
<comment type="caution">
    <text evidence="2">The sequence shown here is derived from an EMBL/GenBank/DDBJ whole genome shotgun (WGS) entry which is preliminary data.</text>
</comment>
<dbReference type="Gene3D" id="3.80.10.10">
    <property type="entry name" value="Ribonuclease Inhibitor"/>
    <property type="match status" value="1"/>
</dbReference>
<organism evidence="2 3">
    <name type="scientific">Antrodiella citrinella</name>
    <dbReference type="NCBI Taxonomy" id="2447956"/>
    <lineage>
        <taxon>Eukaryota</taxon>
        <taxon>Fungi</taxon>
        <taxon>Dikarya</taxon>
        <taxon>Basidiomycota</taxon>
        <taxon>Agaricomycotina</taxon>
        <taxon>Agaricomycetes</taxon>
        <taxon>Polyporales</taxon>
        <taxon>Steccherinaceae</taxon>
        <taxon>Antrodiella</taxon>
    </lineage>
</organism>
<name>A0A4S4MXU3_9APHY</name>
<dbReference type="Proteomes" id="UP000308730">
    <property type="component" value="Unassembled WGS sequence"/>
</dbReference>
<feature type="region of interest" description="Disordered" evidence="1">
    <location>
        <begin position="354"/>
        <end position="383"/>
    </location>
</feature>
<feature type="region of interest" description="Disordered" evidence="1">
    <location>
        <begin position="291"/>
        <end position="321"/>
    </location>
</feature>
<accession>A0A4S4MXU3</accession>
<dbReference type="AlphaFoldDB" id="A0A4S4MXU3"/>
<evidence type="ECO:0000256" key="1">
    <source>
        <dbReference type="SAM" id="MobiDB-lite"/>
    </source>
</evidence>
<protein>
    <submittedName>
        <fullName evidence="2">Uncharacterized protein</fullName>
    </submittedName>
</protein>
<sequence length="732" mass="80596">MSSAVVFYPPELLSVICAYICAAGQLPPTPSLDPLVPAKDIIPTSFPSSYPPSNWTDATVRHTLANLSLVNHAWYEAAKPFLWRQVEVRLPRDWLSIVEEIAGGDDDVYDDETAMMVDQTLQRAESVALASTHFGAHLSIELAKSLHEKVILSLSGPDGSIPPELLSPPATRDPSPRRLRQKSQSPARWKLMRSISDAVQNVMEQDHPGLYVPTPHDPRPGRFIRHLDFNHFRTIGMRRSVEEGVNNRFVTGDRLQAVLKELPNLLAFGATEYMDGALGLPVLKELLLRGSPSRGRGRPSRGRDVVVVNPSDPEEEDRERRRDCKELQALDLTGCVSAVFVKALTEFVKTHLLSPHESDSSEDEMEAGRSRRRRSRTPPVEADPLLFPGLQRLGLRGVKSVQPQILHSLVLAFPSLTHLDLSCTRINADLLDALATSRTIHLKSLALERCNWLTGESIRSFLVDAPCTQDLTELSLYGDHTFPSPLDEDDLVDIFTNAPCFRSGKLVYLDLSSSPLTKEILLEVASEQPSLRSLGLSYIRNLELSTISEFLRTKAPNVEVLTLVMSSPELGYGDQHVAPRQASIAVHAHIIRPLCTPPFSFSLTKSSAPKAEAPTRLRVIELAPPLLAGLGLGAEAWRIVKSKGGRGWYVDTASGWIAEPNVGDESPSKSVLKRDLPVGHTWRTELERLADANGNVSSGVGWHARKMEVLHGNGLLGRESGLYGAVSFAYQG</sequence>
<dbReference type="EMBL" id="SGPM01000087">
    <property type="protein sequence ID" value="THH30278.1"/>
    <property type="molecule type" value="Genomic_DNA"/>
</dbReference>
<gene>
    <name evidence="2" type="ORF">EUX98_g3904</name>
</gene>
<dbReference type="GO" id="GO:0005737">
    <property type="term" value="C:cytoplasm"/>
    <property type="evidence" value="ECO:0007669"/>
    <property type="project" value="TreeGrafter"/>
</dbReference>
<reference evidence="2 3" key="1">
    <citation type="submission" date="2019-02" db="EMBL/GenBank/DDBJ databases">
        <title>Genome sequencing of the rare red list fungi Antrodiella citrinella (Flaviporus citrinellus).</title>
        <authorList>
            <person name="Buettner E."/>
            <person name="Kellner H."/>
        </authorList>
    </citation>
    <scope>NUCLEOTIDE SEQUENCE [LARGE SCALE GENOMIC DNA]</scope>
    <source>
        <strain evidence="2 3">DSM 108506</strain>
    </source>
</reference>
<evidence type="ECO:0000313" key="3">
    <source>
        <dbReference type="Proteomes" id="UP000308730"/>
    </source>
</evidence>
<dbReference type="InterPro" id="IPR050648">
    <property type="entry name" value="F-box_LRR-repeat"/>
</dbReference>
<dbReference type="SUPFAM" id="SSF52047">
    <property type="entry name" value="RNI-like"/>
    <property type="match status" value="1"/>
</dbReference>
<feature type="region of interest" description="Disordered" evidence="1">
    <location>
        <begin position="161"/>
        <end position="185"/>
    </location>
</feature>
<dbReference type="InterPro" id="IPR032675">
    <property type="entry name" value="LRR_dom_sf"/>
</dbReference>
<dbReference type="PANTHER" id="PTHR13382">
    <property type="entry name" value="MITOCHONDRIAL ATP SYNTHASE COUPLING FACTOR B"/>
    <property type="match status" value="1"/>
</dbReference>
<dbReference type="OrthoDB" id="9994419at2759"/>